<dbReference type="Gene3D" id="3.10.450.50">
    <property type="match status" value="1"/>
</dbReference>
<evidence type="ECO:0000313" key="3">
    <source>
        <dbReference type="Proteomes" id="UP000245288"/>
    </source>
</evidence>
<sequence length="199" mass="23147">MNEVKVIKATESTSKLEFAKAMVNRMFAGDKDVFKDCCTEDYRHRTPEFHMINPVEKQGWMDGEFAVETMSRYFRADGNGWKNVQITDKSAVETEDLLVWEFIWSGEFPIGAYAGFLEGERREGMRVEMRVVEYWRFRDGKVCEIDAVNDSLAYYYDMADGNWDLIVKAIDNNVAWWSGQRDNILKGEYPIPDPGKVFD</sequence>
<comment type="caution">
    <text evidence="2">The sequence shown here is derived from an EMBL/GenBank/DDBJ whole genome shotgun (WGS) entry which is preliminary data.</text>
</comment>
<accession>A0A2V1JUT1</accession>
<organism evidence="2 3">
    <name type="scientific">Eubacterium ramulus</name>
    <dbReference type="NCBI Taxonomy" id="39490"/>
    <lineage>
        <taxon>Bacteria</taxon>
        <taxon>Bacillati</taxon>
        <taxon>Bacillota</taxon>
        <taxon>Clostridia</taxon>
        <taxon>Eubacteriales</taxon>
        <taxon>Eubacteriaceae</taxon>
        <taxon>Eubacterium</taxon>
    </lineage>
</organism>
<dbReference type="EMBL" id="JRFU01000008">
    <property type="protein sequence ID" value="PWE87986.1"/>
    <property type="molecule type" value="Genomic_DNA"/>
</dbReference>
<dbReference type="InterPro" id="IPR037401">
    <property type="entry name" value="SnoaL-like"/>
</dbReference>
<reference evidence="2 3" key="1">
    <citation type="submission" date="2014-09" db="EMBL/GenBank/DDBJ databases">
        <title>Butyrate-producing bacteria isolated from human gut.</title>
        <authorList>
            <person name="Zhang Q."/>
            <person name="Zhao L."/>
        </authorList>
    </citation>
    <scope>NUCLEOTIDE SEQUENCE [LARGE SCALE GENOMIC DNA]</scope>
    <source>
        <strain evidence="2 3">21</strain>
    </source>
</reference>
<proteinExistence type="predicted"/>
<protein>
    <recommendedName>
        <fullName evidence="1">SnoaL-like domain-containing protein</fullName>
    </recommendedName>
</protein>
<evidence type="ECO:0000313" key="2">
    <source>
        <dbReference type="EMBL" id="PWE87986.1"/>
    </source>
</evidence>
<dbReference type="Proteomes" id="UP000245288">
    <property type="component" value="Unassembled WGS sequence"/>
</dbReference>
<keyword evidence="3" id="KW-1185">Reference proteome</keyword>
<dbReference type="SUPFAM" id="SSF54427">
    <property type="entry name" value="NTF2-like"/>
    <property type="match status" value="1"/>
</dbReference>
<dbReference type="RefSeq" id="WP_109214385.1">
    <property type="nucleotide sequence ID" value="NZ_CABMEW010000013.1"/>
</dbReference>
<feature type="domain" description="SnoaL-like" evidence="1">
    <location>
        <begin position="20"/>
        <end position="144"/>
    </location>
</feature>
<evidence type="ECO:0000259" key="1">
    <source>
        <dbReference type="Pfam" id="PF12680"/>
    </source>
</evidence>
<name>A0A2V1JUT1_EUBRA</name>
<gene>
    <name evidence="2" type="ORF">LG34_00625</name>
</gene>
<dbReference type="Pfam" id="PF12680">
    <property type="entry name" value="SnoaL_2"/>
    <property type="match status" value="1"/>
</dbReference>
<dbReference type="AlphaFoldDB" id="A0A2V1JUT1"/>
<dbReference type="InterPro" id="IPR032710">
    <property type="entry name" value="NTF2-like_dom_sf"/>
</dbReference>